<evidence type="ECO:0000256" key="1">
    <source>
        <dbReference type="ARBA" id="ARBA00038349"/>
    </source>
</evidence>
<feature type="region of interest" description="Disordered" evidence="2">
    <location>
        <begin position="660"/>
        <end position="697"/>
    </location>
</feature>
<comment type="similarity">
    <text evidence="1">Belongs to the protein kinase superfamily.</text>
</comment>
<protein>
    <recommendedName>
        <fullName evidence="3">Protein kinase domain-containing protein</fullName>
    </recommendedName>
</protein>
<evidence type="ECO:0000256" key="2">
    <source>
        <dbReference type="SAM" id="MobiDB-lite"/>
    </source>
</evidence>
<gene>
    <name evidence="4" type="ORF">KIK155_LOCUS20921</name>
    <name evidence="5" type="ORF">TOA249_LOCUS10706</name>
</gene>
<dbReference type="Proteomes" id="UP000663865">
    <property type="component" value="Unassembled WGS sequence"/>
</dbReference>
<dbReference type="AlphaFoldDB" id="A0A821C0M0"/>
<feature type="compositionally biased region" description="Low complexity" evidence="2">
    <location>
        <begin position="663"/>
        <end position="676"/>
    </location>
</feature>
<feature type="region of interest" description="Disordered" evidence="2">
    <location>
        <begin position="522"/>
        <end position="541"/>
    </location>
</feature>
<evidence type="ECO:0000313" key="4">
    <source>
        <dbReference type="EMBL" id="CAF3600761.1"/>
    </source>
</evidence>
<accession>A0A821C0M0</accession>
<sequence>MGNDLSSTTAGAARTHIPLDDSVCWQLYNGINEQSEPISIFIAKQTYSVECRRSIQFLKTIRHPNIIKFYTGFKTFIDHDSFIADCAHPLANKLHTNDIDLSAKICLGLYQLCQALEFLHEKASISHNNICLLSIYISLNGMWKLGNFECACRYDSINKKFLSSLKMIRSDECIAPEEDDKNSTEFDKENIYAIDIYAFGTLIHNLMTIVNVDDSLKSVLNDLQISLTEEDPQSRPTWPMLLKTQLFQIDYIKAIELLDRLPAIDESDLSNVVDSLSTYLNNLDAEYFNDLLIRRLCLPFMFLCSSTRLKIIPRIIIPKDDNNNSWISIDKYRTYVIPVIVDLYSYHVTCIRETLLENFNSYWQLIDKTILTNLILPQLIYGLKDSNNTICMLTLVALATMVPILGADVIIGGKRKQIFTDKIKKEHVGLPKTPKVLSRTNSPLPMPPIPQEPKKISPISINKTKATQLKSNSATKTKSISKDQSQPLDSVSSQYTNGDISPLNDSLKESRTIVVPNGLSNEHIEDDIDNDDGQWSDWEHNSDPAELSTNYSHELPETSTLSSPVFEQLVQPKATTSPLKTLKLISPSQSKWNPNAPLGSEYEIPPVVLTKSKSTKVDTIAIQDSDDFFKDMTPKVETVELMQQLETMFNVNLNHPKEEMKMKTTSTSTSFSGKFGIMSQDQSGNHEAESGNNNWDE</sequence>
<dbReference type="EMBL" id="CAJOBS010000564">
    <property type="protein sequence ID" value="CAF4602517.1"/>
    <property type="molecule type" value="Genomic_DNA"/>
</dbReference>
<reference evidence="5" key="1">
    <citation type="submission" date="2021-02" db="EMBL/GenBank/DDBJ databases">
        <authorList>
            <person name="Nowell W R."/>
        </authorList>
    </citation>
    <scope>NUCLEOTIDE SEQUENCE</scope>
</reference>
<feature type="compositionally biased region" description="Acidic residues" evidence="2">
    <location>
        <begin position="524"/>
        <end position="534"/>
    </location>
</feature>
<dbReference type="InterPro" id="IPR051177">
    <property type="entry name" value="CIK-Related_Protein"/>
</dbReference>
<dbReference type="Gene3D" id="1.10.510.10">
    <property type="entry name" value="Transferase(Phosphotransferase) domain 1"/>
    <property type="match status" value="1"/>
</dbReference>
<evidence type="ECO:0000313" key="5">
    <source>
        <dbReference type="EMBL" id="CAF4602517.1"/>
    </source>
</evidence>
<dbReference type="PANTHER" id="PTHR12984">
    <property type="entry name" value="SCY1-RELATED S/T PROTEIN KINASE-LIKE"/>
    <property type="match status" value="1"/>
</dbReference>
<comment type="caution">
    <text evidence="5">The sequence shown here is derived from an EMBL/GenBank/DDBJ whole genome shotgun (WGS) entry which is preliminary data.</text>
</comment>
<dbReference type="EMBL" id="CAJNYV010003700">
    <property type="protein sequence ID" value="CAF3600761.1"/>
    <property type="molecule type" value="Genomic_DNA"/>
</dbReference>
<evidence type="ECO:0000259" key="3">
    <source>
        <dbReference type="PROSITE" id="PS50011"/>
    </source>
</evidence>
<feature type="domain" description="Protein kinase" evidence="3">
    <location>
        <begin position="1"/>
        <end position="247"/>
    </location>
</feature>
<dbReference type="SUPFAM" id="SSF56112">
    <property type="entry name" value="Protein kinase-like (PK-like)"/>
    <property type="match status" value="1"/>
</dbReference>
<dbReference type="SMART" id="SM00220">
    <property type="entry name" value="S_TKc"/>
    <property type="match status" value="1"/>
</dbReference>
<dbReference type="InterPro" id="IPR011989">
    <property type="entry name" value="ARM-like"/>
</dbReference>
<dbReference type="Proteomes" id="UP000663838">
    <property type="component" value="Unassembled WGS sequence"/>
</dbReference>
<name>A0A821C0M0_9BILA</name>
<evidence type="ECO:0000313" key="6">
    <source>
        <dbReference type="Proteomes" id="UP000663838"/>
    </source>
</evidence>
<organism evidence="5 6">
    <name type="scientific">Rotaria socialis</name>
    <dbReference type="NCBI Taxonomy" id="392032"/>
    <lineage>
        <taxon>Eukaryota</taxon>
        <taxon>Metazoa</taxon>
        <taxon>Spiralia</taxon>
        <taxon>Gnathifera</taxon>
        <taxon>Rotifera</taxon>
        <taxon>Eurotatoria</taxon>
        <taxon>Bdelloidea</taxon>
        <taxon>Philodinida</taxon>
        <taxon>Philodinidae</taxon>
        <taxon>Rotaria</taxon>
    </lineage>
</organism>
<feature type="region of interest" description="Disordered" evidence="2">
    <location>
        <begin position="430"/>
        <end position="504"/>
    </location>
</feature>
<dbReference type="PROSITE" id="PS50011">
    <property type="entry name" value="PROTEIN_KINASE_DOM"/>
    <property type="match status" value="1"/>
</dbReference>
<dbReference type="GO" id="GO:0005524">
    <property type="term" value="F:ATP binding"/>
    <property type="evidence" value="ECO:0007669"/>
    <property type="project" value="InterPro"/>
</dbReference>
<feature type="compositionally biased region" description="Polar residues" evidence="2">
    <location>
        <begin position="459"/>
        <end position="499"/>
    </location>
</feature>
<dbReference type="Pfam" id="PF00069">
    <property type="entry name" value="Pkinase"/>
    <property type="match status" value="1"/>
</dbReference>
<dbReference type="GO" id="GO:0004672">
    <property type="term" value="F:protein kinase activity"/>
    <property type="evidence" value="ECO:0007669"/>
    <property type="project" value="InterPro"/>
</dbReference>
<dbReference type="Gene3D" id="1.25.10.10">
    <property type="entry name" value="Leucine-rich Repeat Variant"/>
    <property type="match status" value="1"/>
</dbReference>
<dbReference type="PANTHER" id="PTHR12984:SF15">
    <property type="entry name" value="PROTEIN-ASSOCIATING WITH THE CARBOXYL-TERMINAL DOMAIN OF EZRIN"/>
    <property type="match status" value="1"/>
</dbReference>
<dbReference type="Gene3D" id="3.30.200.20">
    <property type="entry name" value="Phosphorylase Kinase, domain 1"/>
    <property type="match status" value="1"/>
</dbReference>
<dbReference type="InterPro" id="IPR000719">
    <property type="entry name" value="Prot_kinase_dom"/>
</dbReference>
<proteinExistence type="inferred from homology"/>
<dbReference type="InterPro" id="IPR011009">
    <property type="entry name" value="Kinase-like_dom_sf"/>
</dbReference>